<keyword evidence="2 13" id="KW-0547">Nucleotide-binding</keyword>
<evidence type="ECO:0000256" key="8">
    <source>
        <dbReference type="ARBA" id="ARBA00023125"/>
    </source>
</evidence>
<comment type="function">
    <text evidence="13">The heterodimer acts as both an ATP-dependent DNA helicase and an ATP-dependent, dual-direction single-stranded exonuclease. Recognizes the chi site generating a DNA molecule suitable for the initiation of homologous recombination. The AddA nuclease domain is required for chi fragment generation; this subunit has the helicase and 3' -&gt; 5' nuclease activities.</text>
</comment>
<dbReference type="Pfam" id="PF13361">
    <property type="entry name" value="UvrD_C"/>
    <property type="match status" value="1"/>
</dbReference>
<dbReference type="PROSITE" id="PS51198">
    <property type="entry name" value="UVRD_HELICASE_ATP_BIND"/>
    <property type="match status" value="1"/>
</dbReference>
<evidence type="ECO:0000256" key="14">
    <source>
        <dbReference type="PROSITE-ProRule" id="PRU00560"/>
    </source>
</evidence>
<dbReference type="InterPro" id="IPR014016">
    <property type="entry name" value="UvrD-like_ATP-bd"/>
</dbReference>
<evidence type="ECO:0000256" key="4">
    <source>
        <dbReference type="ARBA" id="ARBA00022801"/>
    </source>
</evidence>
<reference evidence="17" key="2">
    <citation type="submission" date="2021-04" db="EMBL/GenBank/DDBJ databases">
        <authorList>
            <person name="Dong X."/>
        </authorList>
    </citation>
    <scope>NUCLEOTIDE SEQUENCE</scope>
    <source>
        <strain evidence="17">ZWT</strain>
    </source>
</reference>
<keyword evidence="10 13" id="KW-0413">Isomerase</keyword>
<comment type="similarity">
    <text evidence="13">Belongs to the helicase family. AddA subfamily.</text>
</comment>
<protein>
    <recommendedName>
        <fullName evidence="13">ATP-dependent helicase/nuclease subunit A</fullName>
        <ecNumber evidence="13">3.1.-.-</ecNumber>
        <ecNumber evidence="13">5.6.2.4</ecNumber>
    </recommendedName>
    <alternativeName>
        <fullName evidence="13">ATP-dependent helicase/nuclease AddA</fullName>
    </alternativeName>
    <alternativeName>
        <fullName evidence="13">DNA 3'-5' helicase AddA</fullName>
    </alternativeName>
</protein>
<dbReference type="Proteomes" id="UP001056429">
    <property type="component" value="Unassembled WGS sequence"/>
</dbReference>
<evidence type="ECO:0000256" key="2">
    <source>
        <dbReference type="ARBA" id="ARBA00022741"/>
    </source>
</evidence>
<dbReference type="GO" id="GO:0000724">
    <property type="term" value="P:double-strand break repair via homologous recombination"/>
    <property type="evidence" value="ECO:0007669"/>
    <property type="project" value="UniProtKB-UniRule"/>
</dbReference>
<evidence type="ECO:0000256" key="9">
    <source>
        <dbReference type="ARBA" id="ARBA00023204"/>
    </source>
</evidence>
<evidence type="ECO:0000256" key="5">
    <source>
        <dbReference type="ARBA" id="ARBA00022806"/>
    </source>
</evidence>
<dbReference type="NCBIfam" id="TIGR02785">
    <property type="entry name" value="addA_Gpos"/>
    <property type="match status" value="1"/>
</dbReference>
<dbReference type="SUPFAM" id="SSF52980">
    <property type="entry name" value="Restriction endonuclease-like"/>
    <property type="match status" value="1"/>
</dbReference>
<dbReference type="GO" id="GO:0005524">
    <property type="term" value="F:ATP binding"/>
    <property type="evidence" value="ECO:0007669"/>
    <property type="project" value="UniProtKB-UniRule"/>
</dbReference>
<evidence type="ECO:0000313" key="18">
    <source>
        <dbReference type="Proteomes" id="UP001056429"/>
    </source>
</evidence>
<dbReference type="GO" id="GO:0005829">
    <property type="term" value="C:cytosol"/>
    <property type="evidence" value="ECO:0007669"/>
    <property type="project" value="TreeGrafter"/>
</dbReference>
<evidence type="ECO:0000256" key="10">
    <source>
        <dbReference type="ARBA" id="ARBA00023235"/>
    </source>
</evidence>
<keyword evidence="18" id="KW-1185">Reference proteome</keyword>
<dbReference type="FunFam" id="3.40.50.300:FF:001236">
    <property type="entry name" value="ATP-dependent helicase/nuclease subunit A"/>
    <property type="match status" value="1"/>
</dbReference>
<accession>A0A9J6NVJ5</accession>
<proteinExistence type="inferred from homology"/>
<dbReference type="Gene3D" id="3.90.320.10">
    <property type="match status" value="1"/>
</dbReference>
<dbReference type="RefSeq" id="WP_250857348.1">
    <property type="nucleotide sequence ID" value="NZ_JAGSOJ010000001.1"/>
</dbReference>
<dbReference type="InterPro" id="IPR011335">
    <property type="entry name" value="Restrct_endonuc-II-like"/>
</dbReference>
<keyword evidence="7 13" id="KW-0067">ATP-binding</keyword>
<feature type="domain" description="UvrD-like helicase C-terminal" evidence="16">
    <location>
        <begin position="525"/>
        <end position="831"/>
    </location>
</feature>
<keyword evidence="9 13" id="KW-0234">DNA repair</keyword>
<dbReference type="HAMAP" id="MF_01451">
    <property type="entry name" value="AddA"/>
    <property type="match status" value="1"/>
</dbReference>
<comment type="subunit">
    <text evidence="13">Heterodimer of AddA and AddB/RexB.</text>
</comment>
<evidence type="ECO:0000256" key="12">
    <source>
        <dbReference type="ARBA" id="ARBA00048988"/>
    </source>
</evidence>
<dbReference type="PROSITE" id="PS51217">
    <property type="entry name" value="UVRD_HELICASE_CTER"/>
    <property type="match status" value="1"/>
</dbReference>
<sequence>MGDVKWTKEQSSAIHTRDCNLLVAAAAGSGKTAVLVQRIIEMITHKENPIDIDRLLIVTFTNAAASEMRERIGMAISEAINMAQSDSDYKSSKNLQRQLTLLNRASITTIHSFCLEVIKNNFHMLDIDPGFRVCDPTEIELIKNEAMDEVFEEKYIRMREGEKNFEILVEAFCSNRDDNGLKELLLSIFNKIMSLPEPFKWLEEKCEEFNLGDRESMDGTVWGDILIEDILSELRGAYLQMEEGVNVVLSCEELLPYEEMFKQELEAIELAMHLGTQGLDEMIGSINNISFGRLKTIRNIKDKRSKDRATDIRNTVKKNIEKIKDKLNNSCGKSAVEDINSMYGIMISLKELLISFNNEFKRKKRERGLIDFTDFEHYALELLVSKEENGEKIIKDGWYIPSNTAKELRVKYDEILIDEYQDSNMVQEVILNMISREPLGEPNIFMVGDVKQSIYRFRQANPKLFMDKYEIYNKEEEGKYRKILLYKNFRSRENIVNSVNFIFELIMSKEAGELNYDDKERLNFGAFFGDEENVEGEIGGDVELHMIEMENPDNEEIEFQDCSDEEEELSKIQIEARFIANKISELINNKEFLVFDKNFKEYRNAQYRDIVILLRSTSTSSEVIMEELKKREVPVYADVGNGYFEAVEVKTVLSLLHIVDNPMQDIHLIATMRSSIGGFLPEDFVDIRKGNPKDSFYEACVKYSNGELNSEEEIELREELQYALKVFIDNLQEWREKSRYMPLDQFIWMLITETGYYGFVGSLGGGIQKQGNLKVLYQRAKNFENTSYKGLFNFINFINKLKKSSGDMGAAKVIGENENVVRIMSIHKSKGLEFPIVFLSTLGKQFNLQDLNGNILFHDKLGFGPDYVNLDMRISYPTLYKEIIKSKMKKETISEEMRILYVAFTRAREKLILTSTVKDIDKYLKSIAKGLLHDNRKIMSSSVLGCKSYLDWIVSSLLLHRDGKNLRERNDFLITEAFSMFNHDSRWSVHFWDRYEIIDMLNDKRVENNEKISQKIFELLSEQTTNKYKDAVDDRLSYKYEFEEGIGLPTVLTVTELKKREQTMDMSNEVAVTKERVMPSLKKRPLFMEEKKGLTPAEKGTAMHNVVQYIDFSRTESIDEIKSQINEMINKELITFEEGNSVNPKKILNLVKSEIGGEIVRAFKEDRVYRERQFALNIKAYEVFQELGGLEHGGKYNDDSIKLQGIIDLYIEEEDGFKLIDYKTDYVTEETLNEVIEKYKSQLKYYSDALEYVTGKKVKEKYLYLFSMDKAVLI</sequence>
<feature type="binding site" evidence="14">
    <location>
        <begin position="25"/>
        <end position="32"/>
    </location>
    <ligand>
        <name>ATP</name>
        <dbReference type="ChEBI" id="CHEBI:30616"/>
    </ligand>
</feature>
<evidence type="ECO:0000256" key="6">
    <source>
        <dbReference type="ARBA" id="ARBA00022839"/>
    </source>
</evidence>
<keyword evidence="4 13" id="KW-0378">Hydrolase</keyword>
<dbReference type="InterPro" id="IPR014152">
    <property type="entry name" value="AddA"/>
</dbReference>
<dbReference type="EC" id="5.6.2.4" evidence="13"/>
<dbReference type="GO" id="GO:0043138">
    <property type="term" value="F:3'-5' DNA helicase activity"/>
    <property type="evidence" value="ECO:0007669"/>
    <property type="project" value="UniProtKB-UniRule"/>
</dbReference>
<dbReference type="GO" id="GO:0003690">
    <property type="term" value="F:double-stranded DNA binding"/>
    <property type="evidence" value="ECO:0007669"/>
    <property type="project" value="UniProtKB-UniRule"/>
</dbReference>
<name>A0A9J6NVJ5_9CLOT</name>
<dbReference type="PANTHER" id="PTHR11070">
    <property type="entry name" value="UVRD / RECB / PCRA DNA HELICASE FAMILY MEMBER"/>
    <property type="match status" value="1"/>
</dbReference>
<evidence type="ECO:0000259" key="15">
    <source>
        <dbReference type="PROSITE" id="PS51198"/>
    </source>
</evidence>
<reference evidence="17" key="1">
    <citation type="journal article" date="2021" name="mSystems">
        <title>Bacteria and Archaea Synergistically Convert Glycine Betaine to Biogenic Methane in the Formosa Cold Seep of the South China Sea.</title>
        <authorList>
            <person name="Li L."/>
            <person name="Zhang W."/>
            <person name="Zhang S."/>
            <person name="Song L."/>
            <person name="Sun Q."/>
            <person name="Zhang H."/>
            <person name="Xiang H."/>
            <person name="Dong X."/>
        </authorList>
    </citation>
    <scope>NUCLEOTIDE SEQUENCE</scope>
    <source>
        <strain evidence="17">ZWT</strain>
    </source>
</reference>
<evidence type="ECO:0000256" key="11">
    <source>
        <dbReference type="ARBA" id="ARBA00034617"/>
    </source>
</evidence>
<evidence type="ECO:0000313" key="17">
    <source>
        <dbReference type="EMBL" id="MCM1988482.1"/>
    </source>
</evidence>
<dbReference type="SUPFAM" id="SSF52540">
    <property type="entry name" value="P-loop containing nucleoside triphosphate hydrolases"/>
    <property type="match status" value="1"/>
</dbReference>
<keyword evidence="5 13" id="KW-0347">Helicase</keyword>
<evidence type="ECO:0000256" key="13">
    <source>
        <dbReference type="HAMAP-Rule" id="MF_01451"/>
    </source>
</evidence>
<dbReference type="GO" id="GO:0008408">
    <property type="term" value="F:3'-5' exonuclease activity"/>
    <property type="evidence" value="ECO:0007669"/>
    <property type="project" value="UniProtKB-UniRule"/>
</dbReference>
<evidence type="ECO:0000256" key="3">
    <source>
        <dbReference type="ARBA" id="ARBA00022763"/>
    </source>
</evidence>
<dbReference type="InterPro" id="IPR011604">
    <property type="entry name" value="PDDEXK-like_dom_sf"/>
</dbReference>
<dbReference type="EC" id="3.1.-.-" evidence="13"/>
<keyword evidence="6 13" id="KW-0269">Exonuclease</keyword>
<evidence type="ECO:0000256" key="7">
    <source>
        <dbReference type="ARBA" id="ARBA00022840"/>
    </source>
</evidence>
<gene>
    <name evidence="13 17" type="primary">addA</name>
    <name evidence="17" type="ORF">KDK92_01935</name>
</gene>
<dbReference type="PANTHER" id="PTHR11070:SF48">
    <property type="entry name" value="ATP-DEPENDENT HELICASE_NUCLEASE SUBUNIT A"/>
    <property type="match status" value="1"/>
</dbReference>
<dbReference type="Pfam" id="PF12705">
    <property type="entry name" value="PDDEXK_1"/>
    <property type="match status" value="1"/>
</dbReference>
<comment type="caution">
    <text evidence="17">The sequence shown here is derived from an EMBL/GenBank/DDBJ whole genome shotgun (WGS) entry which is preliminary data.</text>
</comment>
<evidence type="ECO:0000259" key="16">
    <source>
        <dbReference type="PROSITE" id="PS51217"/>
    </source>
</evidence>
<comment type="cofactor">
    <cofactor evidence="13">
        <name>Mg(2+)</name>
        <dbReference type="ChEBI" id="CHEBI:18420"/>
    </cofactor>
</comment>
<keyword evidence="3 13" id="KW-0227">DNA damage</keyword>
<dbReference type="InterPro" id="IPR000212">
    <property type="entry name" value="DNA_helicase_UvrD/REP"/>
</dbReference>
<keyword evidence="8 13" id="KW-0238">DNA-binding</keyword>
<dbReference type="Pfam" id="PF00580">
    <property type="entry name" value="UvrD-helicase"/>
    <property type="match status" value="2"/>
</dbReference>
<feature type="domain" description="UvrD-like helicase ATP-binding" evidence="15">
    <location>
        <begin position="4"/>
        <end position="492"/>
    </location>
</feature>
<dbReference type="Gene3D" id="3.40.50.300">
    <property type="entry name" value="P-loop containing nucleotide triphosphate hydrolases"/>
    <property type="match status" value="4"/>
</dbReference>
<keyword evidence="1 13" id="KW-0540">Nuclease</keyword>
<organism evidence="17 18">
    <name type="scientific">Oceanirhabdus seepicola</name>
    <dbReference type="NCBI Taxonomy" id="2828781"/>
    <lineage>
        <taxon>Bacteria</taxon>
        <taxon>Bacillati</taxon>
        <taxon>Bacillota</taxon>
        <taxon>Clostridia</taxon>
        <taxon>Eubacteriales</taxon>
        <taxon>Clostridiaceae</taxon>
        <taxon>Oceanirhabdus</taxon>
    </lineage>
</organism>
<evidence type="ECO:0000256" key="1">
    <source>
        <dbReference type="ARBA" id="ARBA00022722"/>
    </source>
</evidence>
<dbReference type="InterPro" id="IPR038726">
    <property type="entry name" value="PDDEXK_AddAB-type"/>
</dbReference>
<dbReference type="EMBL" id="JAGSOJ010000001">
    <property type="protein sequence ID" value="MCM1988482.1"/>
    <property type="molecule type" value="Genomic_DNA"/>
</dbReference>
<dbReference type="AlphaFoldDB" id="A0A9J6NVJ5"/>
<comment type="catalytic activity">
    <reaction evidence="12 13">
        <text>ATP + H2O = ADP + phosphate + H(+)</text>
        <dbReference type="Rhea" id="RHEA:13065"/>
        <dbReference type="ChEBI" id="CHEBI:15377"/>
        <dbReference type="ChEBI" id="CHEBI:15378"/>
        <dbReference type="ChEBI" id="CHEBI:30616"/>
        <dbReference type="ChEBI" id="CHEBI:43474"/>
        <dbReference type="ChEBI" id="CHEBI:456216"/>
        <dbReference type="EC" id="5.6.2.4"/>
    </reaction>
</comment>
<dbReference type="InterPro" id="IPR014017">
    <property type="entry name" value="DNA_helicase_UvrD-like_C"/>
</dbReference>
<dbReference type="GO" id="GO:0033202">
    <property type="term" value="C:DNA helicase complex"/>
    <property type="evidence" value="ECO:0007669"/>
    <property type="project" value="TreeGrafter"/>
</dbReference>
<comment type="catalytic activity">
    <reaction evidence="11 13">
        <text>Couples ATP hydrolysis with the unwinding of duplex DNA by translocating in the 3'-5' direction.</text>
        <dbReference type="EC" id="5.6.2.4"/>
    </reaction>
</comment>
<dbReference type="InterPro" id="IPR027417">
    <property type="entry name" value="P-loop_NTPase"/>
</dbReference>